<comment type="function">
    <text evidence="1">Putative mitochondrial redox protein which could be involved in the reduction of small toxic molecules.</text>
</comment>
<accession>A0AB34KNX7</accession>
<evidence type="ECO:0000256" key="6">
    <source>
        <dbReference type="ARBA" id="ARBA00023128"/>
    </source>
</evidence>
<evidence type="ECO:0000256" key="1">
    <source>
        <dbReference type="ARBA" id="ARBA00002963"/>
    </source>
</evidence>
<dbReference type="Proteomes" id="UP000803884">
    <property type="component" value="Unassembled WGS sequence"/>
</dbReference>
<dbReference type="RefSeq" id="XP_069228977.1">
    <property type="nucleotide sequence ID" value="XM_069373708.1"/>
</dbReference>
<evidence type="ECO:0000256" key="5">
    <source>
        <dbReference type="ARBA" id="ARBA00023002"/>
    </source>
</evidence>
<name>A0AB34KNX7_9PEZI</name>
<keyword evidence="9" id="KW-1185">Reference proteome</keyword>
<dbReference type="GeneID" id="96006546"/>
<evidence type="ECO:0000256" key="3">
    <source>
        <dbReference type="ARBA" id="ARBA00009734"/>
    </source>
</evidence>
<dbReference type="AlphaFoldDB" id="A0AB34KNX7"/>
<dbReference type="EMBL" id="JAAQHG020000017">
    <property type="protein sequence ID" value="KAL1585871.1"/>
    <property type="molecule type" value="Genomic_DNA"/>
</dbReference>
<comment type="caution">
    <text evidence="8">The sequence shown here is derived from an EMBL/GenBank/DDBJ whole genome shotgun (WGS) entry which is preliminary data.</text>
</comment>
<comment type="subcellular location">
    <subcellularLocation>
        <location evidence="2">Mitochondrion</location>
    </subcellularLocation>
</comment>
<reference evidence="8 9" key="1">
    <citation type="journal article" date="2020" name="Microbiol. Resour. Announc.">
        <title>Draft Genome Sequence of a Cladosporium Species Isolated from the Mesophotic Ascidian Didemnum maculosum.</title>
        <authorList>
            <person name="Gioti A."/>
            <person name="Siaperas R."/>
            <person name="Nikolaivits E."/>
            <person name="Le Goff G."/>
            <person name="Ouazzani J."/>
            <person name="Kotoulas G."/>
            <person name="Topakas E."/>
        </authorList>
    </citation>
    <scope>NUCLEOTIDE SEQUENCE [LARGE SCALE GENOMIC DNA]</scope>
    <source>
        <strain evidence="8 9">TM138-S3</strain>
    </source>
</reference>
<keyword evidence="4" id="KW-0809">Transit peptide</keyword>
<protein>
    <submittedName>
        <fullName evidence="8">Uncharacterized protein</fullName>
    </submittedName>
</protein>
<keyword evidence="5" id="KW-0560">Oxidoreductase</keyword>
<sequence length="151" mass="16517">MSFFKNLFKESAKKDVITLFHKPSNQASVRAHTLLKQTAANATATATEDQAADHASQSKLERTEFELDVQETAPTTDQLSSILEYLGPAQAGSVISDATGTTDALKKFKANENSFKAPVTVDWMNARAVVGDNESEIMKLIRTLPKETEKV</sequence>
<dbReference type="Pfam" id="PF07955">
    <property type="entry name" value="DUF1687"/>
    <property type="match status" value="1"/>
</dbReference>
<gene>
    <name evidence="8" type="ORF">WHR41_05103</name>
</gene>
<dbReference type="PANTHER" id="PTHR28071:SF1">
    <property type="entry name" value="REDOX PROTEIN FMP46, MITOCHONDRIAL-RELATED"/>
    <property type="match status" value="1"/>
</dbReference>
<dbReference type="PROSITE" id="PS51353">
    <property type="entry name" value="ARSC"/>
    <property type="match status" value="1"/>
</dbReference>
<comment type="similarity">
    <text evidence="3">Belongs to the FMP46 family.</text>
</comment>
<dbReference type="SUPFAM" id="SSF52833">
    <property type="entry name" value="Thioredoxin-like"/>
    <property type="match status" value="1"/>
</dbReference>
<feature type="compositionally biased region" description="Low complexity" evidence="7">
    <location>
        <begin position="40"/>
        <end position="55"/>
    </location>
</feature>
<dbReference type="InterPro" id="IPR006660">
    <property type="entry name" value="Arsenate_reductase-like"/>
</dbReference>
<evidence type="ECO:0000256" key="4">
    <source>
        <dbReference type="ARBA" id="ARBA00022946"/>
    </source>
</evidence>
<evidence type="ECO:0000256" key="7">
    <source>
        <dbReference type="SAM" id="MobiDB-lite"/>
    </source>
</evidence>
<dbReference type="InterPro" id="IPR036249">
    <property type="entry name" value="Thioredoxin-like_sf"/>
</dbReference>
<dbReference type="GO" id="GO:0005739">
    <property type="term" value="C:mitochondrion"/>
    <property type="evidence" value="ECO:0007669"/>
    <property type="project" value="UniProtKB-SubCell"/>
</dbReference>
<proteinExistence type="inferred from homology"/>
<dbReference type="PANTHER" id="PTHR28071">
    <property type="entry name" value="REDOX PROTEIN FMP46, MITOCHONDRIAL-RELATED"/>
    <property type="match status" value="1"/>
</dbReference>
<evidence type="ECO:0000256" key="2">
    <source>
        <dbReference type="ARBA" id="ARBA00004173"/>
    </source>
</evidence>
<evidence type="ECO:0000313" key="9">
    <source>
        <dbReference type="Proteomes" id="UP000803884"/>
    </source>
</evidence>
<dbReference type="GO" id="GO:0016491">
    <property type="term" value="F:oxidoreductase activity"/>
    <property type="evidence" value="ECO:0007669"/>
    <property type="project" value="UniProtKB-KW"/>
</dbReference>
<dbReference type="Gene3D" id="3.40.30.10">
    <property type="entry name" value="Glutaredoxin"/>
    <property type="match status" value="1"/>
</dbReference>
<feature type="region of interest" description="Disordered" evidence="7">
    <location>
        <begin position="40"/>
        <end position="73"/>
    </location>
</feature>
<keyword evidence="6" id="KW-0496">Mitochondrion</keyword>
<organism evidence="8 9">
    <name type="scientific">Cladosporium halotolerans</name>
    <dbReference type="NCBI Taxonomy" id="1052096"/>
    <lineage>
        <taxon>Eukaryota</taxon>
        <taxon>Fungi</taxon>
        <taxon>Dikarya</taxon>
        <taxon>Ascomycota</taxon>
        <taxon>Pezizomycotina</taxon>
        <taxon>Dothideomycetes</taxon>
        <taxon>Dothideomycetidae</taxon>
        <taxon>Cladosporiales</taxon>
        <taxon>Cladosporiaceae</taxon>
        <taxon>Cladosporium</taxon>
    </lineage>
</organism>
<evidence type="ECO:0000313" key="8">
    <source>
        <dbReference type="EMBL" id="KAL1585871.1"/>
    </source>
</evidence>
<dbReference type="InterPro" id="IPR012882">
    <property type="entry name" value="Fmp46"/>
</dbReference>